<evidence type="ECO:0000313" key="3">
    <source>
        <dbReference type="Proteomes" id="UP000218896"/>
    </source>
</evidence>
<dbReference type="EMBL" id="NSKD01000001">
    <property type="protein sequence ID" value="PAU81928.1"/>
    <property type="molecule type" value="Genomic_DNA"/>
</dbReference>
<dbReference type="RefSeq" id="WP_095616028.1">
    <property type="nucleotide sequence ID" value="NZ_NSKD01000001.1"/>
</dbReference>
<dbReference type="OrthoDB" id="6189739at2"/>
<comment type="caution">
    <text evidence="2">The sequence shown here is derived from an EMBL/GenBank/DDBJ whole genome shotgun (WGS) entry which is preliminary data.</text>
</comment>
<organism evidence="2 3">
    <name type="scientific">Halovibrio salipaludis</name>
    <dbReference type="NCBI Taxonomy" id="2032626"/>
    <lineage>
        <taxon>Bacteria</taxon>
        <taxon>Pseudomonadati</taxon>
        <taxon>Pseudomonadota</taxon>
        <taxon>Gammaproteobacteria</taxon>
        <taxon>Oceanospirillales</taxon>
        <taxon>Halomonadaceae</taxon>
        <taxon>Halovibrio</taxon>
    </lineage>
</organism>
<feature type="signal peptide" evidence="1">
    <location>
        <begin position="1"/>
        <end position="21"/>
    </location>
</feature>
<evidence type="ECO:0000313" key="2">
    <source>
        <dbReference type="EMBL" id="PAU81928.1"/>
    </source>
</evidence>
<gene>
    <name evidence="2" type="ORF">CK501_01895</name>
</gene>
<feature type="chain" id="PRO_5012358460" description="Lipase" evidence="1">
    <location>
        <begin position="22"/>
        <end position="353"/>
    </location>
</feature>
<name>A0A2A2FAF8_9GAMM</name>
<protein>
    <recommendedName>
        <fullName evidence="4">Lipase</fullName>
    </recommendedName>
</protein>
<dbReference type="SUPFAM" id="SSF53474">
    <property type="entry name" value="alpha/beta-Hydrolases"/>
    <property type="match status" value="1"/>
</dbReference>
<dbReference type="AlphaFoldDB" id="A0A2A2FAF8"/>
<dbReference type="Proteomes" id="UP000218896">
    <property type="component" value="Unassembled WGS sequence"/>
</dbReference>
<accession>A0A2A2FAF8</accession>
<keyword evidence="1" id="KW-0732">Signal</keyword>
<evidence type="ECO:0000256" key="1">
    <source>
        <dbReference type="SAM" id="SignalP"/>
    </source>
</evidence>
<evidence type="ECO:0008006" key="4">
    <source>
        <dbReference type="Google" id="ProtNLM"/>
    </source>
</evidence>
<sequence length="353" mass="37357">MKGLKITALGMALAFAGGAQAQLAGKNVILIHGLQGDDIAENPTSQQEIEQNGDAYWQAFWASRAEARIDWGSHERVEGRTAERAFNQLVEISQQGLCSEGCIVVTHSTGDLVGRYVLDNQARWLSNAGLEPLNVVAALDFAGAGGGSELADLAVNAAYADSFGDELAKLAVTAYLGTAPTPENLGVLRDLQPAVARNLATSPNSVPRLRFVGGGSNYGGLTGPFLPGKDDGVVALHSTCGGTQVGSYKSCVSNVALDGKRTSVSAPSGLYYNHYPVLMGEKVDHSQVINTESGNTLTYANNGFSVSGVSVNFQTETYEERPWWKLWGSGDTYQVVTDSEQSSVSGLVYQTLN</sequence>
<reference evidence="2 3" key="1">
    <citation type="submission" date="2017-08" db="EMBL/GenBank/DDBJ databases">
        <title>Halovibrio sewagensis sp. nov., isolated from wastewater of high salinity.</title>
        <authorList>
            <person name="Dong X."/>
            <person name="Zhang G."/>
        </authorList>
    </citation>
    <scope>NUCLEOTIDE SEQUENCE [LARGE SCALE GENOMIC DNA]</scope>
    <source>
        <strain evidence="2 3">YL5-2</strain>
    </source>
</reference>
<dbReference type="Gene3D" id="3.40.50.1820">
    <property type="entry name" value="alpha/beta hydrolase"/>
    <property type="match status" value="1"/>
</dbReference>
<proteinExistence type="predicted"/>
<keyword evidence="3" id="KW-1185">Reference proteome</keyword>
<dbReference type="InterPro" id="IPR029058">
    <property type="entry name" value="AB_hydrolase_fold"/>
</dbReference>